<comment type="caution">
    <text evidence="2">The sequence shown here is derived from an EMBL/GenBank/DDBJ whole genome shotgun (WGS) entry which is preliminary data.</text>
</comment>
<dbReference type="EMBL" id="JATAAI010000017">
    <property type="protein sequence ID" value="KAK1739888.1"/>
    <property type="molecule type" value="Genomic_DNA"/>
</dbReference>
<dbReference type="Pfam" id="PF13460">
    <property type="entry name" value="NAD_binding_10"/>
    <property type="match status" value="1"/>
</dbReference>
<proteinExistence type="predicted"/>
<gene>
    <name evidence="2" type="ORF">QTG54_009647</name>
</gene>
<evidence type="ECO:0000313" key="2">
    <source>
        <dbReference type="EMBL" id="KAK1739888.1"/>
    </source>
</evidence>
<dbReference type="PANTHER" id="PTHR15020:SF11">
    <property type="entry name" value="OS06G0360300 PROTEIN"/>
    <property type="match status" value="1"/>
</dbReference>
<evidence type="ECO:0000313" key="3">
    <source>
        <dbReference type="Proteomes" id="UP001224775"/>
    </source>
</evidence>
<evidence type="ECO:0000259" key="1">
    <source>
        <dbReference type="Pfam" id="PF13460"/>
    </source>
</evidence>
<accession>A0AAD9DBN7</accession>
<dbReference type="SUPFAM" id="SSF51735">
    <property type="entry name" value="NAD(P)-binding Rossmann-fold domains"/>
    <property type="match status" value="1"/>
</dbReference>
<dbReference type="Gene3D" id="3.40.50.720">
    <property type="entry name" value="NAD(P)-binding Rossmann-like Domain"/>
    <property type="match status" value="1"/>
</dbReference>
<dbReference type="Proteomes" id="UP001224775">
    <property type="component" value="Unassembled WGS sequence"/>
</dbReference>
<dbReference type="AlphaFoldDB" id="A0AAD9DBN7"/>
<dbReference type="InterPro" id="IPR036291">
    <property type="entry name" value="NAD(P)-bd_dom_sf"/>
</dbReference>
<organism evidence="2 3">
    <name type="scientific">Skeletonema marinoi</name>
    <dbReference type="NCBI Taxonomy" id="267567"/>
    <lineage>
        <taxon>Eukaryota</taxon>
        <taxon>Sar</taxon>
        <taxon>Stramenopiles</taxon>
        <taxon>Ochrophyta</taxon>
        <taxon>Bacillariophyta</taxon>
        <taxon>Coscinodiscophyceae</taxon>
        <taxon>Thalassiosirophycidae</taxon>
        <taxon>Thalassiosirales</taxon>
        <taxon>Skeletonemataceae</taxon>
        <taxon>Skeletonema</taxon>
        <taxon>Skeletonema marinoi-dohrnii complex</taxon>
    </lineage>
</organism>
<dbReference type="PANTHER" id="PTHR15020">
    <property type="entry name" value="FLAVIN REDUCTASE-RELATED"/>
    <property type="match status" value="1"/>
</dbReference>
<dbReference type="InterPro" id="IPR016040">
    <property type="entry name" value="NAD(P)-bd_dom"/>
</dbReference>
<reference evidence="2" key="1">
    <citation type="submission" date="2023-06" db="EMBL/GenBank/DDBJ databases">
        <title>Survivors Of The Sea: Transcriptome response of Skeletonema marinoi to long-term dormancy.</title>
        <authorList>
            <person name="Pinder M.I.M."/>
            <person name="Kourtchenko O."/>
            <person name="Robertson E.K."/>
            <person name="Larsson T."/>
            <person name="Maumus F."/>
            <person name="Osuna-Cruz C.M."/>
            <person name="Vancaester E."/>
            <person name="Stenow R."/>
            <person name="Vandepoele K."/>
            <person name="Ploug H."/>
            <person name="Bruchert V."/>
            <person name="Godhe A."/>
            <person name="Topel M."/>
        </authorList>
    </citation>
    <scope>NUCLEOTIDE SEQUENCE</scope>
    <source>
        <strain evidence="2">R05AC</strain>
    </source>
</reference>
<keyword evidence="2" id="KW-0560">Oxidoreductase</keyword>
<sequence>MDFSAWVEPYEFFSAKKMGTTNSAPVFDRSVDPPLFLGVVANDVYLDAFEQVLGENAQSSTMLQRFIRLSTAQCPKIDLSECQLEGLRYLAGGEEATCGICNSSDYPGIIPTECPFKPDLPTNLWQNTDVEGVKYTDRACCEIGSNFPSETIMSTTTTTTLVVGATGATGKHVVLQLLQQKQHVRAIARSKQRLLDTLNEISPNASEEYAAFLTVTEAAVLDLSDEELENLCSGCDACVSCLGHNMTFQGVFGKPRHLVTDAAKRICHAIETNQSKEKESKIQMVKFILMGSDGVANPNGQDEKRTFGERFLIFLLRYLIPPHRDNETAAAYISGKTDNPNLEWTVIRPTDLIDGSVTKYELLPRPPGSLFGDGVATRSNVAKSMVDMILTQSLWDEWKFKMPVLHDLN</sequence>
<protein>
    <submittedName>
        <fullName evidence="2">SDR family NAD(P)-dependent oxidoreductase</fullName>
        <ecNumber evidence="2">1.-.-.-</ecNumber>
    </submittedName>
</protein>
<dbReference type="GO" id="GO:0016491">
    <property type="term" value="F:oxidoreductase activity"/>
    <property type="evidence" value="ECO:0007669"/>
    <property type="project" value="UniProtKB-KW"/>
</dbReference>
<feature type="domain" description="NAD(P)-binding" evidence="1">
    <location>
        <begin position="164"/>
        <end position="389"/>
    </location>
</feature>
<keyword evidence="3" id="KW-1185">Reference proteome</keyword>
<dbReference type="EC" id="1.-.-.-" evidence="2"/>
<name>A0AAD9DBN7_9STRA</name>